<name>A0A2S7FEC2_CLOBU</name>
<reference evidence="1 2" key="1">
    <citation type="submission" date="2016-01" db="EMBL/GenBank/DDBJ databases">
        <title>Characterization of the Clostridium difficile lineages that are prevalent in Hong Kong and China.</title>
        <authorList>
            <person name="Kwok J.S.-L."/>
            <person name="Lam W.-Y."/>
            <person name="Ip M."/>
            <person name="Chan T.-F."/>
            <person name="Hawkey P.M."/>
            <person name="Tsui S.K.-W."/>
        </authorList>
    </citation>
    <scope>NUCLEOTIDE SEQUENCE [LARGE SCALE GENOMIC DNA]</scope>
    <source>
        <strain evidence="1 2">300064</strain>
    </source>
</reference>
<proteinExistence type="predicted"/>
<dbReference type="SUPFAM" id="SSF158446">
    <property type="entry name" value="IVS-encoded protein-like"/>
    <property type="match status" value="1"/>
</dbReference>
<organism evidence="1 2">
    <name type="scientific">Clostridium butyricum</name>
    <dbReference type="NCBI Taxonomy" id="1492"/>
    <lineage>
        <taxon>Bacteria</taxon>
        <taxon>Bacillati</taxon>
        <taxon>Bacillota</taxon>
        <taxon>Clostridia</taxon>
        <taxon>Eubacteriales</taxon>
        <taxon>Clostridiaceae</taxon>
        <taxon>Clostridium</taxon>
    </lineage>
</organism>
<dbReference type="Gene3D" id="1.20.1440.60">
    <property type="entry name" value="23S rRNA-intervening sequence"/>
    <property type="match status" value="1"/>
</dbReference>
<dbReference type="Proteomes" id="UP000238081">
    <property type="component" value="Unassembled WGS sequence"/>
</dbReference>
<dbReference type="KEGG" id="cbut:ATN24_06325"/>
<dbReference type="NCBIfam" id="TIGR02436">
    <property type="entry name" value="four helix bundle protein"/>
    <property type="match status" value="1"/>
</dbReference>
<comment type="caution">
    <text evidence="1">The sequence shown here is derived from an EMBL/GenBank/DDBJ whole genome shotgun (WGS) entry which is preliminary data.</text>
</comment>
<accession>A0A2S7FEC2</accession>
<dbReference type="PIRSF" id="PIRSF035652">
    <property type="entry name" value="CHP02436"/>
    <property type="match status" value="1"/>
</dbReference>
<dbReference type="OrthoDB" id="285993at2"/>
<evidence type="ECO:0000313" key="1">
    <source>
        <dbReference type="EMBL" id="PPV17434.1"/>
    </source>
</evidence>
<sequence>MKQNLIRDRSFTFAIKIVDMYKYLINEKKEFVLSRQLLRSGTSIGANVKESINAISRADFRNKMSIALKEADETEYWIELIIESNILNEELAFKMLDECKEICKILNSIVKNI</sequence>
<dbReference type="PANTHER" id="PTHR38471">
    <property type="entry name" value="FOUR HELIX BUNDLE PROTEIN"/>
    <property type="match status" value="1"/>
</dbReference>
<dbReference type="EMBL" id="LRDH01000024">
    <property type="protein sequence ID" value="PPV17434.1"/>
    <property type="molecule type" value="Genomic_DNA"/>
</dbReference>
<dbReference type="PANTHER" id="PTHR38471:SF2">
    <property type="entry name" value="FOUR HELIX BUNDLE PROTEIN"/>
    <property type="match status" value="1"/>
</dbReference>
<evidence type="ECO:0000313" key="2">
    <source>
        <dbReference type="Proteomes" id="UP000238081"/>
    </source>
</evidence>
<dbReference type="RefSeq" id="WP_003428828.1">
    <property type="nucleotide sequence ID" value="NZ_BTGE01000002.1"/>
</dbReference>
<protein>
    <submittedName>
        <fullName evidence="1">Four helix bundle protein</fullName>
    </submittedName>
</protein>
<dbReference type="InterPro" id="IPR012657">
    <property type="entry name" value="23S_rRNA-intervening_sequence"/>
</dbReference>
<dbReference type="Pfam" id="PF05635">
    <property type="entry name" value="23S_rRNA_IVP"/>
    <property type="match status" value="1"/>
</dbReference>
<gene>
    <name evidence="1" type="ORF">AWN73_07905</name>
</gene>
<dbReference type="AlphaFoldDB" id="A0A2S7FEC2"/>
<dbReference type="InterPro" id="IPR036583">
    <property type="entry name" value="23S_rRNA_IVS_sf"/>
</dbReference>